<dbReference type="Proteomes" id="UP001157418">
    <property type="component" value="Unassembled WGS sequence"/>
</dbReference>
<name>A0AAU9PJS2_9ASTR</name>
<comment type="caution">
    <text evidence="1">The sequence shown here is derived from an EMBL/GenBank/DDBJ whole genome shotgun (WGS) entry which is preliminary data.</text>
</comment>
<organism evidence="1 2">
    <name type="scientific">Lactuca virosa</name>
    <dbReference type="NCBI Taxonomy" id="75947"/>
    <lineage>
        <taxon>Eukaryota</taxon>
        <taxon>Viridiplantae</taxon>
        <taxon>Streptophyta</taxon>
        <taxon>Embryophyta</taxon>
        <taxon>Tracheophyta</taxon>
        <taxon>Spermatophyta</taxon>
        <taxon>Magnoliopsida</taxon>
        <taxon>eudicotyledons</taxon>
        <taxon>Gunneridae</taxon>
        <taxon>Pentapetalae</taxon>
        <taxon>asterids</taxon>
        <taxon>campanulids</taxon>
        <taxon>Asterales</taxon>
        <taxon>Asteraceae</taxon>
        <taxon>Cichorioideae</taxon>
        <taxon>Cichorieae</taxon>
        <taxon>Lactucinae</taxon>
        <taxon>Lactuca</taxon>
    </lineage>
</organism>
<proteinExistence type="predicted"/>
<gene>
    <name evidence="1" type="ORF">LVIROSA_LOCUS36066</name>
</gene>
<reference evidence="1 2" key="1">
    <citation type="submission" date="2022-01" db="EMBL/GenBank/DDBJ databases">
        <authorList>
            <person name="Xiong W."/>
            <person name="Schranz E."/>
        </authorList>
    </citation>
    <scope>NUCLEOTIDE SEQUENCE [LARGE SCALE GENOMIC DNA]</scope>
</reference>
<dbReference type="EMBL" id="CAKMRJ010005634">
    <property type="protein sequence ID" value="CAH1450650.1"/>
    <property type="molecule type" value="Genomic_DNA"/>
</dbReference>
<sequence>MAKSSSKSKEKFVDVKYVPNEDSDDDLLDMSYLDCEPETFKPQSIMPDDPFLNMLCKENIFKNTYEDIREENQLDARQEAVNEHIGEDSELDVDVEYKVHDPTIK</sequence>
<evidence type="ECO:0000313" key="2">
    <source>
        <dbReference type="Proteomes" id="UP001157418"/>
    </source>
</evidence>
<evidence type="ECO:0000313" key="1">
    <source>
        <dbReference type="EMBL" id="CAH1450650.1"/>
    </source>
</evidence>
<protein>
    <submittedName>
        <fullName evidence="1">Uncharacterized protein</fullName>
    </submittedName>
</protein>
<dbReference type="AlphaFoldDB" id="A0AAU9PJS2"/>
<accession>A0AAU9PJS2</accession>
<keyword evidence="2" id="KW-1185">Reference proteome</keyword>